<gene>
    <name evidence="9" type="ORF">FNV43_RR07014</name>
</gene>
<evidence type="ECO:0000256" key="5">
    <source>
        <dbReference type="SAM" id="MobiDB-lite"/>
    </source>
</evidence>
<protein>
    <recommendedName>
        <fullName evidence="11">Nodulin-like domain-containing protein</fullName>
    </recommendedName>
</protein>
<sequence length="565" mass="60778">MPSQVLKGGTRPPWVGLAAAVWVQIAASSSYNFPLYSPLLKSVLGFNQQQVTVLGVANDIGESFGLLPGIAINKFPSWVLLLVGAACCFLGYGVIWLAVSKTVGSLPFCLLFLTLCIATNSNAWFGTPVLVVNMRNFPLSRGTVAGILKGYIGISAAVYTVIYCLVLKQSPLDLLLFLTIGLPVLSLAMMYFIRPCTPASGEDSSEHAHFLFTQAVSVLLAFYVVAITVINDMVTLSDALSYTLVAIMVIFLLSPLAIPVKMTFYPSNTKNPGTPADSSGNSGLGKDDTTQTDPLLTPSSSAANLGSFYESEYASDVETLLAIGEGAVKKKRRPKRGEDFKLREAFIKADFWLLWLVYFLGAGSGVTVLNNLSQIGVALGYDDTTIVLSLFSFCNFVGRLGSGVVSEHFVRSKTMPRTVWMLCSHVIMILTFLLFAFPLNGTMYVATVLLGICYGVQYSIMVPTTSEIFGLKNFGIIYSFMGLGNPIGAILFSVLLAGNVYDAEAAKQGSSTCLGPNCFRLTFLVLAGVCGLGTILSIILTIRIRPVYQMLYAGGSFRLPQSSNH</sequence>
<dbReference type="Pfam" id="PF06813">
    <property type="entry name" value="Nodulin-like"/>
    <property type="match status" value="1"/>
</dbReference>
<feature type="domain" description="NFD4 C-terminal" evidence="8">
    <location>
        <begin position="348"/>
        <end position="548"/>
    </location>
</feature>
<dbReference type="PANTHER" id="PTHR21576">
    <property type="entry name" value="UNCHARACTERIZED NODULIN-LIKE PROTEIN"/>
    <property type="match status" value="1"/>
</dbReference>
<evidence type="ECO:0000256" key="6">
    <source>
        <dbReference type="SAM" id="Phobius"/>
    </source>
</evidence>
<keyword evidence="4 6" id="KW-0472">Membrane</keyword>
<dbReference type="InterPro" id="IPR036259">
    <property type="entry name" value="MFS_trans_sf"/>
</dbReference>
<evidence type="ECO:0000313" key="10">
    <source>
        <dbReference type="Proteomes" id="UP000796880"/>
    </source>
</evidence>
<dbReference type="CDD" id="cd17354">
    <property type="entry name" value="MFS_Mch1p_like"/>
    <property type="match status" value="1"/>
</dbReference>
<dbReference type="OrthoDB" id="410267at2759"/>
<keyword evidence="3 6" id="KW-1133">Transmembrane helix</keyword>
<feature type="domain" description="Nodulin-like" evidence="7">
    <location>
        <begin position="13"/>
        <end position="260"/>
    </location>
</feature>
<dbReference type="Gene3D" id="1.20.1250.20">
    <property type="entry name" value="MFS general substrate transporter like domains"/>
    <property type="match status" value="1"/>
</dbReference>
<feature type="transmembrane region" description="Helical" evidence="6">
    <location>
        <begin position="239"/>
        <end position="258"/>
    </location>
</feature>
<feature type="transmembrane region" description="Helical" evidence="6">
    <location>
        <begin position="352"/>
        <end position="372"/>
    </location>
</feature>
<evidence type="ECO:0000259" key="8">
    <source>
        <dbReference type="Pfam" id="PF23262"/>
    </source>
</evidence>
<feature type="compositionally biased region" description="Polar residues" evidence="5">
    <location>
        <begin position="269"/>
        <end position="281"/>
    </location>
</feature>
<feature type="transmembrane region" description="Helical" evidence="6">
    <location>
        <begin position="521"/>
        <end position="542"/>
    </location>
</feature>
<dbReference type="GO" id="GO:0016020">
    <property type="term" value="C:membrane"/>
    <property type="evidence" value="ECO:0007669"/>
    <property type="project" value="UniProtKB-SubCell"/>
</dbReference>
<proteinExistence type="predicted"/>
<evidence type="ECO:0000256" key="4">
    <source>
        <dbReference type="ARBA" id="ARBA00023136"/>
    </source>
</evidence>
<dbReference type="SUPFAM" id="SSF103473">
    <property type="entry name" value="MFS general substrate transporter"/>
    <property type="match status" value="2"/>
</dbReference>
<feature type="transmembrane region" description="Helical" evidence="6">
    <location>
        <begin position="174"/>
        <end position="193"/>
    </location>
</feature>
<feature type="transmembrane region" description="Helical" evidence="6">
    <location>
        <begin position="208"/>
        <end position="230"/>
    </location>
</feature>
<feature type="region of interest" description="Disordered" evidence="5">
    <location>
        <begin position="269"/>
        <end position="299"/>
    </location>
</feature>
<dbReference type="AlphaFoldDB" id="A0A8K0HEK1"/>
<keyword evidence="10" id="KW-1185">Reference proteome</keyword>
<feature type="transmembrane region" description="Helical" evidence="6">
    <location>
        <begin position="474"/>
        <end position="501"/>
    </location>
</feature>
<feature type="transmembrane region" description="Helical" evidence="6">
    <location>
        <begin position="419"/>
        <end position="437"/>
    </location>
</feature>
<evidence type="ECO:0008006" key="11">
    <source>
        <dbReference type="Google" id="ProtNLM"/>
    </source>
</evidence>
<feature type="transmembrane region" description="Helical" evidence="6">
    <location>
        <begin position="106"/>
        <end position="125"/>
    </location>
</feature>
<dbReference type="InterPro" id="IPR010658">
    <property type="entry name" value="Nodulin-like"/>
</dbReference>
<name>A0A8K0HEK1_9ROSA</name>
<dbReference type="PANTHER" id="PTHR21576:SF97">
    <property type="entry name" value="MAJOR FACILITATOR SUPERFAMILY PROTEIN"/>
    <property type="match status" value="1"/>
</dbReference>
<dbReference type="Proteomes" id="UP000796880">
    <property type="component" value="Unassembled WGS sequence"/>
</dbReference>
<dbReference type="EMBL" id="VOIH02000003">
    <property type="protein sequence ID" value="KAF3450925.1"/>
    <property type="molecule type" value="Genomic_DNA"/>
</dbReference>
<feature type="transmembrane region" description="Helical" evidence="6">
    <location>
        <begin position="443"/>
        <end position="462"/>
    </location>
</feature>
<feature type="transmembrane region" description="Helical" evidence="6">
    <location>
        <begin position="145"/>
        <end position="167"/>
    </location>
</feature>
<comment type="subcellular location">
    <subcellularLocation>
        <location evidence="1">Membrane</location>
        <topology evidence="1">Multi-pass membrane protein</topology>
    </subcellularLocation>
</comment>
<feature type="transmembrane region" description="Helical" evidence="6">
    <location>
        <begin position="12"/>
        <end position="31"/>
    </location>
</feature>
<dbReference type="Pfam" id="PF23262">
    <property type="entry name" value="NFD4_C"/>
    <property type="match status" value="1"/>
</dbReference>
<evidence type="ECO:0000256" key="1">
    <source>
        <dbReference type="ARBA" id="ARBA00004141"/>
    </source>
</evidence>
<evidence type="ECO:0000313" key="9">
    <source>
        <dbReference type="EMBL" id="KAF3450925.1"/>
    </source>
</evidence>
<evidence type="ECO:0000256" key="2">
    <source>
        <dbReference type="ARBA" id="ARBA00022692"/>
    </source>
</evidence>
<reference evidence="9" key="1">
    <citation type="submission" date="2020-03" db="EMBL/GenBank/DDBJ databases">
        <title>A high-quality chromosome-level genome assembly of a woody plant with both climbing and erect habits, Rhamnella rubrinervis.</title>
        <authorList>
            <person name="Lu Z."/>
            <person name="Yang Y."/>
            <person name="Zhu X."/>
            <person name="Sun Y."/>
        </authorList>
    </citation>
    <scope>NUCLEOTIDE SEQUENCE</scope>
    <source>
        <strain evidence="9">BYM</strain>
        <tissue evidence="9">Leaf</tissue>
    </source>
</reference>
<comment type="caution">
    <text evidence="9">The sequence shown here is derived from an EMBL/GenBank/DDBJ whole genome shotgun (WGS) entry which is preliminary data.</text>
</comment>
<evidence type="ECO:0000256" key="3">
    <source>
        <dbReference type="ARBA" id="ARBA00022989"/>
    </source>
</evidence>
<accession>A0A8K0HEK1</accession>
<dbReference type="InterPro" id="IPR056555">
    <property type="entry name" value="NFD4_C"/>
</dbReference>
<keyword evidence="2 6" id="KW-0812">Transmembrane</keyword>
<evidence type="ECO:0000259" key="7">
    <source>
        <dbReference type="Pfam" id="PF06813"/>
    </source>
</evidence>
<feature type="transmembrane region" description="Helical" evidence="6">
    <location>
        <begin position="78"/>
        <end position="99"/>
    </location>
</feature>
<organism evidence="9 10">
    <name type="scientific">Rhamnella rubrinervis</name>
    <dbReference type="NCBI Taxonomy" id="2594499"/>
    <lineage>
        <taxon>Eukaryota</taxon>
        <taxon>Viridiplantae</taxon>
        <taxon>Streptophyta</taxon>
        <taxon>Embryophyta</taxon>
        <taxon>Tracheophyta</taxon>
        <taxon>Spermatophyta</taxon>
        <taxon>Magnoliopsida</taxon>
        <taxon>eudicotyledons</taxon>
        <taxon>Gunneridae</taxon>
        <taxon>Pentapetalae</taxon>
        <taxon>rosids</taxon>
        <taxon>fabids</taxon>
        <taxon>Rosales</taxon>
        <taxon>Rhamnaceae</taxon>
        <taxon>rhamnoid group</taxon>
        <taxon>Rhamneae</taxon>
        <taxon>Rhamnella</taxon>
    </lineage>
</organism>